<keyword evidence="2" id="KW-1185">Reference proteome</keyword>
<dbReference type="Proteomes" id="UP000828390">
    <property type="component" value="Unassembled WGS sequence"/>
</dbReference>
<dbReference type="AlphaFoldDB" id="A0A9D4ERK5"/>
<accession>A0A9D4ERK5</accession>
<evidence type="ECO:0000313" key="1">
    <source>
        <dbReference type="EMBL" id="KAH3782702.1"/>
    </source>
</evidence>
<comment type="caution">
    <text evidence="1">The sequence shown here is derived from an EMBL/GenBank/DDBJ whole genome shotgun (WGS) entry which is preliminary data.</text>
</comment>
<gene>
    <name evidence="1" type="ORF">DPMN_160621</name>
</gene>
<sequence length="51" mass="5488">MHRLNKPCKGMSCSGLAPAHLAGGGFLYQVSTQVLHPTKNLQPVANNSERQ</sequence>
<protein>
    <submittedName>
        <fullName evidence="1">Uncharacterized protein</fullName>
    </submittedName>
</protein>
<evidence type="ECO:0000313" key="2">
    <source>
        <dbReference type="Proteomes" id="UP000828390"/>
    </source>
</evidence>
<name>A0A9D4ERK5_DREPO</name>
<reference evidence="1" key="1">
    <citation type="journal article" date="2019" name="bioRxiv">
        <title>The Genome of the Zebra Mussel, Dreissena polymorpha: A Resource for Invasive Species Research.</title>
        <authorList>
            <person name="McCartney M.A."/>
            <person name="Auch B."/>
            <person name="Kono T."/>
            <person name="Mallez S."/>
            <person name="Zhang Y."/>
            <person name="Obille A."/>
            <person name="Becker A."/>
            <person name="Abrahante J.E."/>
            <person name="Garbe J."/>
            <person name="Badalamenti J.P."/>
            <person name="Herman A."/>
            <person name="Mangelson H."/>
            <person name="Liachko I."/>
            <person name="Sullivan S."/>
            <person name="Sone E.D."/>
            <person name="Koren S."/>
            <person name="Silverstein K.A.T."/>
            <person name="Beckman K.B."/>
            <person name="Gohl D.M."/>
        </authorList>
    </citation>
    <scope>NUCLEOTIDE SEQUENCE</scope>
    <source>
        <strain evidence="1">Duluth1</strain>
        <tissue evidence="1">Whole animal</tissue>
    </source>
</reference>
<organism evidence="1 2">
    <name type="scientific">Dreissena polymorpha</name>
    <name type="common">Zebra mussel</name>
    <name type="synonym">Mytilus polymorpha</name>
    <dbReference type="NCBI Taxonomy" id="45954"/>
    <lineage>
        <taxon>Eukaryota</taxon>
        <taxon>Metazoa</taxon>
        <taxon>Spiralia</taxon>
        <taxon>Lophotrochozoa</taxon>
        <taxon>Mollusca</taxon>
        <taxon>Bivalvia</taxon>
        <taxon>Autobranchia</taxon>
        <taxon>Heteroconchia</taxon>
        <taxon>Euheterodonta</taxon>
        <taxon>Imparidentia</taxon>
        <taxon>Neoheterodontei</taxon>
        <taxon>Myida</taxon>
        <taxon>Dreissenoidea</taxon>
        <taxon>Dreissenidae</taxon>
        <taxon>Dreissena</taxon>
    </lineage>
</organism>
<proteinExistence type="predicted"/>
<reference evidence="1" key="2">
    <citation type="submission" date="2020-11" db="EMBL/GenBank/DDBJ databases">
        <authorList>
            <person name="McCartney M.A."/>
            <person name="Auch B."/>
            <person name="Kono T."/>
            <person name="Mallez S."/>
            <person name="Becker A."/>
            <person name="Gohl D.M."/>
            <person name="Silverstein K.A.T."/>
            <person name="Koren S."/>
            <person name="Bechman K.B."/>
            <person name="Herman A."/>
            <person name="Abrahante J.E."/>
            <person name="Garbe J."/>
        </authorList>
    </citation>
    <scope>NUCLEOTIDE SEQUENCE</scope>
    <source>
        <strain evidence="1">Duluth1</strain>
        <tissue evidence="1">Whole animal</tissue>
    </source>
</reference>
<dbReference type="EMBL" id="JAIWYP010000008">
    <property type="protein sequence ID" value="KAH3782702.1"/>
    <property type="molecule type" value="Genomic_DNA"/>
</dbReference>